<dbReference type="SUPFAM" id="SSF51161">
    <property type="entry name" value="Trimeric LpxA-like enzymes"/>
    <property type="match status" value="1"/>
</dbReference>
<dbReference type="STRING" id="670052.PA27867_2798"/>
<dbReference type="GO" id="GO:0016407">
    <property type="term" value="F:acetyltransferase activity"/>
    <property type="evidence" value="ECO:0007669"/>
    <property type="project" value="InterPro"/>
</dbReference>
<dbReference type="Proteomes" id="UP000092582">
    <property type="component" value="Chromosome 1"/>
</dbReference>
<keyword evidence="3" id="KW-0677">Repeat</keyword>
<sequence length="207" mass="21993">MVTDNKMPPVLVRSEYDKMVAGEWYRYRSGPELAELTTSTQRTCRQITALYDDDQAAAHALFVGMLASVGDGADFRPPLYLDYGSRLRVGANTFINADFLALGGGEITIGANVLVGPSARFYTPSHAVDVVERRAGYERVSPIVIEDDVWLGGNVVVCPGVTIGAGSIIGAGSVVTRDVPPGVIAVGNPARVVRAIGPDDRVGLDML</sequence>
<evidence type="ECO:0000256" key="4">
    <source>
        <dbReference type="ARBA" id="ARBA00023315"/>
    </source>
</evidence>
<dbReference type="InterPro" id="IPR018357">
    <property type="entry name" value="Hexapep_transf_CS"/>
</dbReference>
<dbReference type="Pfam" id="PF12464">
    <property type="entry name" value="Mac"/>
    <property type="match status" value="1"/>
</dbReference>
<dbReference type="AlphaFoldDB" id="A0A1B1BM70"/>
<dbReference type="PANTHER" id="PTHR23416">
    <property type="entry name" value="SIALIC ACID SYNTHASE-RELATED"/>
    <property type="match status" value="1"/>
</dbReference>
<evidence type="ECO:0000313" key="6">
    <source>
        <dbReference type="EMBL" id="ANP73737.1"/>
    </source>
</evidence>
<keyword evidence="7" id="KW-1185">Reference proteome</keyword>
<dbReference type="PANTHER" id="PTHR23416:SF23">
    <property type="entry name" value="ACETYLTRANSFERASE C18B11.09C-RELATED"/>
    <property type="match status" value="1"/>
</dbReference>
<dbReference type="Pfam" id="PF00132">
    <property type="entry name" value="Hexapep"/>
    <property type="match status" value="1"/>
</dbReference>
<dbReference type="SMART" id="SM01266">
    <property type="entry name" value="Mac"/>
    <property type="match status" value="1"/>
</dbReference>
<dbReference type="EMBL" id="CP016282">
    <property type="protein sequence ID" value="ANP73737.1"/>
    <property type="molecule type" value="Genomic_DNA"/>
</dbReference>
<evidence type="ECO:0000313" key="7">
    <source>
        <dbReference type="Proteomes" id="UP000092582"/>
    </source>
</evidence>
<dbReference type="KEGG" id="cart:PA27867_2798"/>
<dbReference type="FunFam" id="2.160.10.10:FF:000025">
    <property type="entry name" value="Hexapeptide-repeat containing-acetyltransferase"/>
    <property type="match status" value="1"/>
</dbReference>
<accession>A0A1B1BM70</accession>
<keyword evidence="2 6" id="KW-0808">Transferase</keyword>
<dbReference type="InterPro" id="IPR051159">
    <property type="entry name" value="Hexapeptide_acetyltransf"/>
</dbReference>
<reference evidence="6 7" key="1">
    <citation type="submission" date="2016-06" db="EMBL/GenBank/DDBJ databases">
        <title>Genome sequencing of Cryobacterium arcticum PAMC 27867.</title>
        <authorList>
            <person name="Lee J."/>
            <person name="Kim O.-S."/>
        </authorList>
    </citation>
    <scope>NUCLEOTIDE SEQUENCE [LARGE SCALE GENOMIC DNA]</scope>
    <source>
        <strain evidence="6 7">PAMC 27867</strain>
    </source>
</reference>
<dbReference type="CDD" id="cd03357">
    <property type="entry name" value="LbH_MAT_GAT"/>
    <property type="match status" value="1"/>
</dbReference>
<evidence type="ECO:0000256" key="3">
    <source>
        <dbReference type="ARBA" id="ARBA00022737"/>
    </source>
</evidence>
<dbReference type="PATRIC" id="fig|670052.7.peg.2876"/>
<comment type="similarity">
    <text evidence="1">Belongs to the transferase hexapeptide repeat family.</text>
</comment>
<gene>
    <name evidence="6" type="ORF">PA27867_2798</name>
</gene>
<name>A0A1B1BM70_9MICO</name>
<evidence type="ECO:0000256" key="1">
    <source>
        <dbReference type="ARBA" id="ARBA00007274"/>
    </source>
</evidence>
<dbReference type="InterPro" id="IPR001451">
    <property type="entry name" value="Hexapep"/>
</dbReference>
<dbReference type="GO" id="GO:0005829">
    <property type="term" value="C:cytosol"/>
    <property type="evidence" value="ECO:0007669"/>
    <property type="project" value="TreeGrafter"/>
</dbReference>
<dbReference type="PROSITE" id="PS00101">
    <property type="entry name" value="HEXAPEP_TRANSFERASES"/>
    <property type="match status" value="1"/>
</dbReference>
<dbReference type="InterPro" id="IPR024688">
    <property type="entry name" value="Mac_dom"/>
</dbReference>
<feature type="domain" description="Maltose/galactoside acetyltransferase" evidence="5">
    <location>
        <begin position="16"/>
        <end position="71"/>
    </location>
</feature>
<proteinExistence type="inferred from homology"/>
<keyword evidence="4" id="KW-0012">Acyltransferase</keyword>
<evidence type="ECO:0000256" key="2">
    <source>
        <dbReference type="ARBA" id="ARBA00022679"/>
    </source>
</evidence>
<evidence type="ECO:0000259" key="5">
    <source>
        <dbReference type="SMART" id="SM01266"/>
    </source>
</evidence>
<dbReference type="InterPro" id="IPR011004">
    <property type="entry name" value="Trimer_LpxA-like_sf"/>
</dbReference>
<protein>
    <submittedName>
        <fullName evidence="6">Acetyltransferase</fullName>
    </submittedName>
</protein>
<dbReference type="Gene3D" id="2.160.10.10">
    <property type="entry name" value="Hexapeptide repeat proteins"/>
    <property type="match status" value="1"/>
</dbReference>
<organism evidence="6 7">
    <name type="scientific">Cryobacterium arcticum</name>
    <dbReference type="NCBI Taxonomy" id="670052"/>
    <lineage>
        <taxon>Bacteria</taxon>
        <taxon>Bacillati</taxon>
        <taxon>Actinomycetota</taxon>
        <taxon>Actinomycetes</taxon>
        <taxon>Micrococcales</taxon>
        <taxon>Microbacteriaceae</taxon>
        <taxon>Cryobacterium</taxon>
    </lineage>
</organism>
<dbReference type="GO" id="GO:0008374">
    <property type="term" value="F:O-acyltransferase activity"/>
    <property type="evidence" value="ECO:0007669"/>
    <property type="project" value="TreeGrafter"/>
</dbReference>